<accession>A0A1F6DLK9</accession>
<dbReference type="PANTHER" id="PTHR42743">
    <property type="entry name" value="AMINO-ACID AMINOTRANSFERASE"/>
    <property type="match status" value="1"/>
</dbReference>
<dbReference type="InterPro" id="IPR036038">
    <property type="entry name" value="Aminotransferase-like"/>
</dbReference>
<proteinExistence type="inferred from homology"/>
<dbReference type="Proteomes" id="UP000176511">
    <property type="component" value="Unassembled WGS sequence"/>
</dbReference>
<evidence type="ECO:0000256" key="3">
    <source>
        <dbReference type="ARBA" id="ARBA00022898"/>
    </source>
</evidence>
<dbReference type="PANTHER" id="PTHR42743:SF11">
    <property type="entry name" value="AMINODEOXYCHORISMATE LYASE"/>
    <property type="match status" value="1"/>
</dbReference>
<dbReference type="GO" id="GO:0003824">
    <property type="term" value="F:catalytic activity"/>
    <property type="evidence" value="ECO:0007669"/>
    <property type="project" value="InterPro"/>
</dbReference>
<sequence>MTKCFWNGEIVPVDTVAISPFDLGFLRAYAVYEGVAAFDGEPFHFDDHYERLRASAHTIGLSVPYTSEQLLTTLREVLRANELSKGRASMRIVLSGGEADHGIGYNPGNETCIVLAEPAKEPAYTEGGSLLLHEFQRNLPTCKTVEYAVAVSLQAERVARNAAEILYHTKGELRECATSNIFLVKNGVLITPDKEILLGITRKITIDIAHSLGYTVEERTVLLTELETADEVFITSSFRDIMPISHIEDNTVGNRKIGPITETLIQAFKKKY</sequence>
<dbReference type="Gene3D" id="3.30.470.10">
    <property type="match status" value="1"/>
</dbReference>
<dbReference type="InterPro" id="IPR050571">
    <property type="entry name" value="Class-IV_PLP-Dep_Aminotrnsfr"/>
</dbReference>
<evidence type="ECO:0000256" key="1">
    <source>
        <dbReference type="ARBA" id="ARBA00001933"/>
    </source>
</evidence>
<comment type="caution">
    <text evidence="4">The sequence shown here is derived from an EMBL/GenBank/DDBJ whole genome shotgun (WGS) entry which is preliminary data.</text>
</comment>
<comment type="cofactor">
    <cofactor evidence="1">
        <name>pyridoxal 5'-phosphate</name>
        <dbReference type="ChEBI" id="CHEBI:597326"/>
    </cofactor>
</comment>
<organism evidence="4 5">
    <name type="scientific">Candidatus Kaiserbacteria bacterium RIFCSPHIGHO2_02_FULL_49_34</name>
    <dbReference type="NCBI Taxonomy" id="1798491"/>
    <lineage>
        <taxon>Bacteria</taxon>
        <taxon>Candidatus Kaiseribacteriota</taxon>
    </lineage>
</organism>
<dbReference type="EMBL" id="MFLE01000007">
    <property type="protein sequence ID" value="OGG62304.1"/>
    <property type="molecule type" value="Genomic_DNA"/>
</dbReference>
<dbReference type="Gene3D" id="3.20.10.10">
    <property type="entry name" value="D-amino Acid Aminotransferase, subunit A, domain 2"/>
    <property type="match status" value="1"/>
</dbReference>
<name>A0A1F6DLK9_9BACT</name>
<dbReference type="InterPro" id="IPR001544">
    <property type="entry name" value="Aminotrans_IV"/>
</dbReference>
<dbReference type="InterPro" id="IPR043131">
    <property type="entry name" value="BCAT-like_N"/>
</dbReference>
<dbReference type="InterPro" id="IPR043132">
    <property type="entry name" value="BCAT-like_C"/>
</dbReference>
<dbReference type="GO" id="GO:0008652">
    <property type="term" value="P:amino acid biosynthetic process"/>
    <property type="evidence" value="ECO:0007669"/>
    <property type="project" value="UniProtKB-ARBA"/>
</dbReference>
<dbReference type="Pfam" id="PF01063">
    <property type="entry name" value="Aminotran_4"/>
    <property type="match status" value="1"/>
</dbReference>
<dbReference type="SUPFAM" id="SSF56752">
    <property type="entry name" value="D-aminoacid aminotransferase-like PLP-dependent enzymes"/>
    <property type="match status" value="1"/>
</dbReference>
<gene>
    <name evidence="4" type="ORF">A3C87_02250</name>
</gene>
<keyword evidence="3" id="KW-0663">Pyridoxal phosphate</keyword>
<comment type="similarity">
    <text evidence="2">Belongs to the class-IV pyridoxal-phosphate-dependent aminotransferase family.</text>
</comment>
<reference evidence="4 5" key="1">
    <citation type="journal article" date="2016" name="Nat. Commun.">
        <title>Thousands of microbial genomes shed light on interconnected biogeochemical processes in an aquifer system.</title>
        <authorList>
            <person name="Anantharaman K."/>
            <person name="Brown C.T."/>
            <person name="Hug L.A."/>
            <person name="Sharon I."/>
            <person name="Castelle C.J."/>
            <person name="Probst A.J."/>
            <person name="Thomas B.C."/>
            <person name="Singh A."/>
            <person name="Wilkins M.J."/>
            <person name="Karaoz U."/>
            <person name="Brodie E.L."/>
            <person name="Williams K.H."/>
            <person name="Hubbard S.S."/>
            <person name="Banfield J.F."/>
        </authorList>
    </citation>
    <scope>NUCLEOTIDE SEQUENCE [LARGE SCALE GENOMIC DNA]</scope>
</reference>
<dbReference type="AlphaFoldDB" id="A0A1F6DLK9"/>
<dbReference type="STRING" id="1798491.A3C87_02250"/>
<dbReference type="FunFam" id="3.20.10.10:FF:000002">
    <property type="entry name" value="D-alanine aminotransferase"/>
    <property type="match status" value="1"/>
</dbReference>
<dbReference type="GO" id="GO:0046394">
    <property type="term" value="P:carboxylic acid biosynthetic process"/>
    <property type="evidence" value="ECO:0007669"/>
    <property type="project" value="UniProtKB-ARBA"/>
</dbReference>
<evidence type="ECO:0000256" key="2">
    <source>
        <dbReference type="ARBA" id="ARBA00009320"/>
    </source>
</evidence>
<evidence type="ECO:0008006" key="6">
    <source>
        <dbReference type="Google" id="ProtNLM"/>
    </source>
</evidence>
<evidence type="ECO:0000313" key="4">
    <source>
        <dbReference type="EMBL" id="OGG62304.1"/>
    </source>
</evidence>
<protein>
    <recommendedName>
        <fullName evidence="6">Branched-chain amino acid aminotransferase</fullName>
    </recommendedName>
</protein>
<evidence type="ECO:0000313" key="5">
    <source>
        <dbReference type="Proteomes" id="UP000176511"/>
    </source>
</evidence>